<name>A0A7D9HE15_PARCT</name>
<dbReference type="SUPFAM" id="SSF50630">
    <property type="entry name" value="Acid proteases"/>
    <property type="match status" value="1"/>
</dbReference>
<dbReference type="Gene3D" id="3.30.70.270">
    <property type="match status" value="2"/>
</dbReference>
<dbReference type="FunFam" id="3.10.20.370:FF:000001">
    <property type="entry name" value="Retrovirus-related Pol polyprotein from transposon 17.6-like protein"/>
    <property type="match status" value="1"/>
</dbReference>
<dbReference type="GO" id="GO:0003676">
    <property type="term" value="F:nucleic acid binding"/>
    <property type="evidence" value="ECO:0007669"/>
    <property type="project" value="InterPro"/>
</dbReference>
<keyword evidence="5" id="KW-0255">Endonuclease</keyword>
<dbReference type="EC" id="2.7.7.49" evidence="1"/>
<dbReference type="FunFam" id="3.30.420.10:FF:000063">
    <property type="entry name" value="Retrovirus-related Pol polyprotein from transposon 297-like Protein"/>
    <property type="match status" value="1"/>
</dbReference>
<sequence length="1323" mass="150575">MLHFGTSWIYIQWKSKFPSNMKLFLPDSIEHFPFYYKENVKEVNKLSLKMAIECDKYLILEAISSERSRNSRHALCEVFRQSSPRYILGKTFFLLVCDADFSVIGTASFAKQSQYFQPLSCFFRENILNRISYESTCLQLKAMSQEAEVHKVDKAKPGFERSLKRVGGEVSRKVITCKFCGKSHPMNKLMCPAWGKNCNACGRKNHFAVMCSVKPRERRESLKWVEDVNSDEYIACVELKESVCAVEVSQNKDKVFATMLLNDRHIRFQLDSGATVNVISQNDYSEAYGKESLLSLETTNATLVMYNKSEEKPLGKKRVRVVNPKNGKKYSVEFVVVKGSCTSLLGARASQQMGLLSVNRNNILAIETQSAEKVESITSLHHNMGLRYNAVMSKESMLGEFSDVFAGEGKLEGELHLEIDPSVTPVQLPTRRVPLAVKEKLKTELSRLEKLGVIKAVDVPTDWISAMVVTMKKDGRIRVCVDPKPLNRALKRNHYPLPTIEDVLPQLAKVKFFTVLDAKNGFWHVSLDEVSSYATTFGTPWGRYRWLRMPFGIAPAPEEFQRRIDQALVGLNGCNTIADDILVFGCGETSEEALEDHDFNLRNVLERCREKAIKLNGAKVQFRCEEVSYMGHTLTKDGLKPDASKVKAVEEMPPPTDKKGVQRLLGMTNYLQRYAPKLAEVTNPLRELTKKESDFIWEESVHGRALAETKRMLTTVPVLKYFDPTMMPVLQCDASMHGLGVCLMQDGQPVAYASRSLTDTEVNYAQIEKELLAIVYGMEKFETYVYGRKVLVESDHKPLETIFKKSLLSAPKRLQRMLLRLQRYEFDVTYVKGTQLIMADALSRAFLSHPEIMRDGEQGPQVLAVDDVVVEDVRSPTEIATEQVNMLQYLPVKEETLQRIKTSTREDPELKILEQVIKQGWPESKKEVPAQALKYVAFREELTAQDGIIFKGERVVVPRSLRKEFTTKVHVSHLGIQACLRRARKVWYWPNMNKEITEYISKCQTCKTYSQEQQKEPMIPYPVPSRPWQVIGTDLFEFQGGNYLVTTDYYSNFFEVDRLYNTTSKEVICRLKAHLARHGIPDRMVSDNGPQFTSEEFRQFADAYEFQHGTSSPDYPQSNGKSENAVKTAKRIMEKALAVGADPYLGFLDFRNTPTEASKSLKPLKEGDTVFVRPARRSKEWKRATVNKAVGIRSYGVTTEQGSKIRRNRRHLRLASNEQSPSNTVSAKDIGAYVDPPRPLITDSNQRDQPDVGETRTTMDNSGPLTTDSNQIDQPDVGETRTEIDDSNDSTRVSQSRNSQSPIRYSSRGRVLRKPVYLKDYDY</sequence>
<keyword evidence="7" id="KW-0695">RNA-directed DNA polymerase</keyword>
<protein>
    <recommendedName>
        <fullName evidence="1">RNA-directed DNA polymerase</fullName>
        <ecNumber evidence="1">2.7.7.49</ecNumber>
    </recommendedName>
</protein>
<gene>
    <name evidence="10" type="ORF">PACLA_8A017594</name>
</gene>
<dbReference type="Gene3D" id="3.10.10.10">
    <property type="entry name" value="HIV Type 1 Reverse Transcriptase, subunit A, domain 1"/>
    <property type="match status" value="1"/>
</dbReference>
<dbReference type="InterPro" id="IPR012337">
    <property type="entry name" value="RNaseH-like_sf"/>
</dbReference>
<dbReference type="InterPro" id="IPR043502">
    <property type="entry name" value="DNA/RNA_pol_sf"/>
</dbReference>
<feature type="domain" description="Integrase catalytic" evidence="9">
    <location>
        <begin position="1023"/>
        <end position="1182"/>
    </location>
</feature>
<evidence type="ECO:0000256" key="7">
    <source>
        <dbReference type="ARBA" id="ARBA00022918"/>
    </source>
</evidence>
<feature type="compositionally biased region" description="Polar residues" evidence="8">
    <location>
        <begin position="1216"/>
        <end position="1226"/>
    </location>
</feature>
<feature type="compositionally biased region" description="Polar residues" evidence="8">
    <location>
        <begin position="1290"/>
        <end position="1304"/>
    </location>
</feature>
<evidence type="ECO:0000256" key="2">
    <source>
        <dbReference type="ARBA" id="ARBA00022679"/>
    </source>
</evidence>
<dbReference type="SUPFAM" id="SSF56672">
    <property type="entry name" value="DNA/RNA polymerases"/>
    <property type="match status" value="1"/>
</dbReference>
<dbReference type="CDD" id="cd05481">
    <property type="entry name" value="retropepsin_like_LTR_1"/>
    <property type="match status" value="1"/>
</dbReference>
<evidence type="ECO:0000256" key="5">
    <source>
        <dbReference type="ARBA" id="ARBA00022759"/>
    </source>
</evidence>
<dbReference type="Pfam" id="PF17917">
    <property type="entry name" value="RT_RNaseH"/>
    <property type="match status" value="1"/>
</dbReference>
<dbReference type="Gene3D" id="2.40.70.10">
    <property type="entry name" value="Acid Proteases"/>
    <property type="match status" value="1"/>
</dbReference>
<keyword evidence="11" id="KW-1185">Reference proteome</keyword>
<feature type="region of interest" description="Disordered" evidence="8">
    <location>
        <begin position="1198"/>
        <end position="1309"/>
    </location>
</feature>
<dbReference type="InterPro" id="IPR041588">
    <property type="entry name" value="Integrase_H2C2"/>
</dbReference>
<evidence type="ECO:0000256" key="8">
    <source>
        <dbReference type="SAM" id="MobiDB-lite"/>
    </source>
</evidence>
<dbReference type="PANTHER" id="PTHR37984">
    <property type="entry name" value="PROTEIN CBG26694"/>
    <property type="match status" value="1"/>
</dbReference>
<evidence type="ECO:0000256" key="6">
    <source>
        <dbReference type="ARBA" id="ARBA00022801"/>
    </source>
</evidence>
<reference evidence="10" key="1">
    <citation type="submission" date="2020-04" db="EMBL/GenBank/DDBJ databases">
        <authorList>
            <person name="Alioto T."/>
            <person name="Alioto T."/>
            <person name="Gomez Garrido J."/>
        </authorList>
    </citation>
    <scope>NUCLEOTIDE SEQUENCE</scope>
    <source>
        <strain evidence="10">A484AB</strain>
    </source>
</reference>
<dbReference type="InterPro" id="IPR001584">
    <property type="entry name" value="Integrase_cat-core"/>
</dbReference>
<dbReference type="FunFam" id="1.10.340.70:FF:000004">
    <property type="entry name" value="Retrovirus-related Pol polyprotein from transposon 297-like Protein"/>
    <property type="match status" value="1"/>
</dbReference>
<dbReference type="Proteomes" id="UP001152795">
    <property type="component" value="Unassembled WGS sequence"/>
</dbReference>
<keyword evidence="2" id="KW-0808">Transferase</keyword>
<dbReference type="InterPro" id="IPR050951">
    <property type="entry name" value="Retrovirus_Pol_polyprotein"/>
</dbReference>
<evidence type="ECO:0000313" key="11">
    <source>
        <dbReference type="Proteomes" id="UP001152795"/>
    </source>
</evidence>
<comment type="caution">
    <text evidence="10">The sequence shown here is derived from an EMBL/GenBank/DDBJ whole genome shotgun (WGS) entry which is preliminary data.</text>
</comment>
<evidence type="ECO:0000313" key="10">
    <source>
        <dbReference type="EMBL" id="CAB3982084.1"/>
    </source>
</evidence>
<dbReference type="GO" id="GO:0003964">
    <property type="term" value="F:RNA-directed DNA polymerase activity"/>
    <property type="evidence" value="ECO:0007669"/>
    <property type="project" value="UniProtKB-KW"/>
</dbReference>
<evidence type="ECO:0000256" key="4">
    <source>
        <dbReference type="ARBA" id="ARBA00022722"/>
    </source>
</evidence>
<dbReference type="PROSITE" id="PS50994">
    <property type="entry name" value="INTEGRASE"/>
    <property type="match status" value="1"/>
</dbReference>
<dbReference type="EMBL" id="CACRXK020000463">
    <property type="protein sequence ID" value="CAB3982084.1"/>
    <property type="molecule type" value="Genomic_DNA"/>
</dbReference>
<proteinExistence type="predicted"/>
<feature type="compositionally biased region" description="Polar residues" evidence="8">
    <location>
        <begin position="1255"/>
        <end position="1273"/>
    </location>
</feature>
<dbReference type="GO" id="GO:0004519">
    <property type="term" value="F:endonuclease activity"/>
    <property type="evidence" value="ECO:0007669"/>
    <property type="project" value="UniProtKB-KW"/>
</dbReference>
<dbReference type="CDD" id="cd09274">
    <property type="entry name" value="RNase_HI_RT_Ty3"/>
    <property type="match status" value="1"/>
</dbReference>
<keyword evidence="4" id="KW-0540">Nuclease</keyword>
<feature type="compositionally biased region" description="Basic and acidic residues" evidence="8">
    <location>
        <begin position="1245"/>
        <end position="1254"/>
    </location>
</feature>
<feature type="compositionally biased region" description="Basic residues" evidence="8">
    <location>
        <begin position="1204"/>
        <end position="1213"/>
    </location>
</feature>
<evidence type="ECO:0000256" key="3">
    <source>
        <dbReference type="ARBA" id="ARBA00022695"/>
    </source>
</evidence>
<dbReference type="Gene3D" id="3.30.420.10">
    <property type="entry name" value="Ribonuclease H-like superfamily/Ribonuclease H"/>
    <property type="match status" value="1"/>
</dbReference>
<dbReference type="GO" id="GO:0016787">
    <property type="term" value="F:hydrolase activity"/>
    <property type="evidence" value="ECO:0007669"/>
    <property type="project" value="UniProtKB-KW"/>
</dbReference>
<accession>A0A7D9HE15</accession>
<dbReference type="InterPro" id="IPR036397">
    <property type="entry name" value="RNaseH_sf"/>
</dbReference>
<dbReference type="Pfam" id="PF17921">
    <property type="entry name" value="Integrase_H2C2"/>
    <property type="match status" value="1"/>
</dbReference>
<dbReference type="PANTHER" id="PTHR37984:SF8">
    <property type="entry name" value="CCHC-TYPE DOMAIN-CONTAINING PROTEIN"/>
    <property type="match status" value="1"/>
</dbReference>
<dbReference type="CDD" id="cd01647">
    <property type="entry name" value="RT_LTR"/>
    <property type="match status" value="1"/>
</dbReference>
<dbReference type="SUPFAM" id="SSF53098">
    <property type="entry name" value="Ribonuclease H-like"/>
    <property type="match status" value="1"/>
</dbReference>
<evidence type="ECO:0000256" key="1">
    <source>
        <dbReference type="ARBA" id="ARBA00012493"/>
    </source>
</evidence>
<dbReference type="FunFam" id="3.30.70.270:FF:000026">
    <property type="entry name" value="Transposon Ty3-G Gag-Pol polyprotein"/>
    <property type="match status" value="1"/>
</dbReference>
<keyword evidence="3" id="KW-0548">Nucleotidyltransferase</keyword>
<keyword evidence="6" id="KW-0378">Hydrolase</keyword>
<evidence type="ECO:0000259" key="9">
    <source>
        <dbReference type="PROSITE" id="PS50994"/>
    </source>
</evidence>
<dbReference type="InterPro" id="IPR043128">
    <property type="entry name" value="Rev_trsase/Diguanyl_cyclase"/>
</dbReference>
<dbReference type="InterPro" id="IPR000477">
    <property type="entry name" value="RT_dom"/>
</dbReference>
<dbReference type="Pfam" id="PF00078">
    <property type="entry name" value="RVT_1"/>
    <property type="match status" value="1"/>
</dbReference>
<dbReference type="InterPro" id="IPR021109">
    <property type="entry name" value="Peptidase_aspartic_dom_sf"/>
</dbReference>
<dbReference type="Gene3D" id="1.10.340.70">
    <property type="match status" value="1"/>
</dbReference>
<dbReference type="InterPro" id="IPR041373">
    <property type="entry name" value="RT_RNaseH"/>
</dbReference>
<organism evidence="10 11">
    <name type="scientific">Paramuricea clavata</name>
    <name type="common">Red gorgonian</name>
    <name type="synonym">Violescent sea-whip</name>
    <dbReference type="NCBI Taxonomy" id="317549"/>
    <lineage>
        <taxon>Eukaryota</taxon>
        <taxon>Metazoa</taxon>
        <taxon>Cnidaria</taxon>
        <taxon>Anthozoa</taxon>
        <taxon>Octocorallia</taxon>
        <taxon>Malacalcyonacea</taxon>
        <taxon>Plexauridae</taxon>
        <taxon>Paramuricea</taxon>
    </lineage>
</organism>
<dbReference type="GO" id="GO:0015074">
    <property type="term" value="P:DNA integration"/>
    <property type="evidence" value="ECO:0007669"/>
    <property type="project" value="InterPro"/>
</dbReference>
<dbReference type="Pfam" id="PF00665">
    <property type="entry name" value="rve"/>
    <property type="match status" value="1"/>
</dbReference>